<dbReference type="AlphaFoldDB" id="A0A6J4U8L9"/>
<reference evidence="2" key="1">
    <citation type="submission" date="2020-02" db="EMBL/GenBank/DDBJ databases">
        <authorList>
            <person name="Meier V. D."/>
        </authorList>
    </citation>
    <scope>NUCLEOTIDE SEQUENCE</scope>
    <source>
        <strain evidence="2">AVDCRST_MAG79</strain>
    </source>
</reference>
<evidence type="ECO:0000313" key="2">
    <source>
        <dbReference type="EMBL" id="CAA9541648.1"/>
    </source>
</evidence>
<protein>
    <submittedName>
        <fullName evidence="2">Uncharacterized protein</fullName>
    </submittedName>
</protein>
<dbReference type="EMBL" id="CADCWC010000289">
    <property type="protein sequence ID" value="CAA9541648.1"/>
    <property type="molecule type" value="Genomic_DNA"/>
</dbReference>
<feature type="compositionally biased region" description="Basic residues" evidence="1">
    <location>
        <begin position="1"/>
        <end position="19"/>
    </location>
</feature>
<feature type="region of interest" description="Disordered" evidence="1">
    <location>
        <begin position="1"/>
        <end position="31"/>
    </location>
</feature>
<accession>A0A6J4U8L9</accession>
<evidence type="ECO:0000256" key="1">
    <source>
        <dbReference type="SAM" id="MobiDB-lite"/>
    </source>
</evidence>
<sequence length="64" mass="6933">MRRGRRHRPRSAGRLRAARRVSGGRSPAHPVAARALGARAGRRGPLHKAIADRLVIAQHAVQST</sequence>
<organism evidence="2">
    <name type="scientific">uncultured Thermoleophilia bacterium</name>
    <dbReference type="NCBI Taxonomy" id="1497501"/>
    <lineage>
        <taxon>Bacteria</taxon>
        <taxon>Bacillati</taxon>
        <taxon>Actinomycetota</taxon>
        <taxon>Thermoleophilia</taxon>
        <taxon>environmental samples</taxon>
    </lineage>
</organism>
<proteinExistence type="predicted"/>
<gene>
    <name evidence="2" type="ORF">AVDCRST_MAG79-1912</name>
</gene>
<name>A0A6J4U8L9_9ACTN</name>